<dbReference type="InParanoid" id="A0A7M7G158"/>
<organism evidence="2 3">
    <name type="scientific">Strongylocentrotus purpuratus</name>
    <name type="common">Purple sea urchin</name>
    <dbReference type="NCBI Taxonomy" id="7668"/>
    <lineage>
        <taxon>Eukaryota</taxon>
        <taxon>Metazoa</taxon>
        <taxon>Echinodermata</taxon>
        <taxon>Eleutherozoa</taxon>
        <taxon>Echinozoa</taxon>
        <taxon>Echinoidea</taxon>
        <taxon>Euechinoidea</taxon>
        <taxon>Echinacea</taxon>
        <taxon>Camarodonta</taxon>
        <taxon>Echinidea</taxon>
        <taxon>Strongylocentrotidae</taxon>
        <taxon>Strongylocentrotus</taxon>
    </lineage>
</organism>
<dbReference type="InterPro" id="IPR032016">
    <property type="entry name" value="MKRN2OS-like"/>
</dbReference>
<dbReference type="OrthoDB" id="10065749at2759"/>
<evidence type="ECO:0000313" key="2">
    <source>
        <dbReference type="EnsemblMetazoa" id="XP_001192106"/>
    </source>
</evidence>
<reference evidence="2" key="2">
    <citation type="submission" date="2021-01" db="UniProtKB">
        <authorList>
            <consortium name="EnsemblMetazoa"/>
        </authorList>
    </citation>
    <scope>IDENTIFICATION</scope>
</reference>
<dbReference type="KEGG" id="spu:755844"/>
<name>A0A7M7G158_STRPU</name>
<evidence type="ECO:0000259" key="1">
    <source>
        <dbReference type="Pfam" id="PF16044"/>
    </source>
</evidence>
<feature type="domain" description="MKRN2 opposite strand protein-like C-terminal" evidence="1">
    <location>
        <begin position="50"/>
        <end position="208"/>
    </location>
</feature>
<protein>
    <recommendedName>
        <fullName evidence="1">MKRN2 opposite strand protein-like C-terminal domain-containing protein</fullName>
    </recommendedName>
</protein>
<accession>A0A7M7G158</accession>
<dbReference type="PANTHER" id="PTHR33963">
    <property type="entry name" value="MKRN2 OPPOSITE STRAND PROTEIN"/>
    <property type="match status" value="1"/>
</dbReference>
<dbReference type="AlphaFoldDB" id="A0A7M7G158"/>
<keyword evidence="3" id="KW-1185">Reference proteome</keyword>
<sequence>MSSSYTNPPIISFQHCDPLNHILCFNKVLQVCPICRLRLDDGTAEFPLPPVRLPSVLVNAVTKPYCLVIKPTHGSFLQSYMPGHFLHAGISNSKGVVYNFDEKGIHQDSSSWEQCVVIPLLGCHDYEMKQEWDAELHQFSMPSGWTPERYQDEVHNCFDFVVGFLNHIEYNQTVRRIPRTITRQELCEDYIVSMTTKAAQLISIHHAIRQDGYVIQRELPR</sequence>
<dbReference type="Pfam" id="PF16044">
    <property type="entry name" value="DUF4796_C"/>
    <property type="match status" value="1"/>
</dbReference>
<dbReference type="RefSeq" id="XP_001192106.3">
    <property type="nucleotide sequence ID" value="XM_001192106.4"/>
</dbReference>
<proteinExistence type="predicted"/>
<evidence type="ECO:0000313" key="3">
    <source>
        <dbReference type="Proteomes" id="UP000007110"/>
    </source>
</evidence>
<dbReference type="Proteomes" id="UP000007110">
    <property type="component" value="Unassembled WGS sequence"/>
</dbReference>
<dbReference type="PANTHER" id="PTHR33963:SF2">
    <property type="entry name" value="MKRN2 OPPOSITE STRAND PROTEIN"/>
    <property type="match status" value="1"/>
</dbReference>
<dbReference type="GeneID" id="755844"/>
<reference evidence="3" key="1">
    <citation type="submission" date="2015-02" db="EMBL/GenBank/DDBJ databases">
        <title>Genome sequencing for Strongylocentrotus purpuratus.</title>
        <authorList>
            <person name="Murali S."/>
            <person name="Liu Y."/>
            <person name="Vee V."/>
            <person name="English A."/>
            <person name="Wang M."/>
            <person name="Skinner E."/>
            <person name="Han Y."/>
            <person name="Muzny D.M."/>
            <person name="Worley K.C."/>
            <person name="Gibbs R.A."/>
        </authorList>
    </citation>
    <scope>NUCLEOTIDE SEQUENCE</scope>
</reference>
<dbReference type="InterPro" id="IPR053921">
    <property type="entry name" value="MKRN2OS-like_C"/>
</dbReference>
<dbReference type="EnsemblMetazoa" id="XM_001192106">
    <property type="protein sequence ID" value="XP_001192106"/>
    <property type="gene ID" value="LOC755844"/>
</dbReference>
<dbReference type="CTD" id="100129480"/>
<dbReference type="OMA" id="YDFVVEF"/>
<dbReference type="FunCoup" id="A0A7M7G158">
    <property type="interactions" value="635"/>
</dbReference>